<dbReference type="RefSeq" id="WP_203772350.1">
    <property type="nucleotide sequence ID" value="NZ_BAAAYJ010000099.1"/>
</dbReference>
<proteinExistence type="predicted"/>
<accession>A0A919MRI1</accession>
<evidence type="ECO:0000313" key="2">
    <source>
        <dbReference type="Proteomes" id="UP000647172"/>
    </source>
</evidence>
<gene>
    <name evidence="1" type="ORF">Ani05nite_51670</name>
</gene>
<name>A0A919MRI1_9ACTN</name>
<keyword evidence="2" id="KW-1185">Reference proteome</keyword>
<comment type="caution">
    <text evidence="1">The sequence shown here is derived from an EMBL/GenBank/DDBJ whole genome shotgun (WGS) entry which is preliminary data.</text>
</comment>
<dbReference type="AlphaFoldDB" id="A0A919MRI1"/>
<reference evidence="1" key="1">
    <citation type="submission" date="2021-01" db="EMBL/GenBank/DDBJ databases">
        <title>Whole genome shotgun sequence of Actinoplanes nipponensis NBRC 14063.</title>
        <authorList>
            <person name="Komaki H."/>
            <person name="Tamura T."/>
        </authorList>
    </citation>
    <scope>NUCLEOTIDE SEQUENCE</scope>
    <source>
        <strain evidence="1">NBRC 14063</strain>
    </source>
</reference>
<protein>
    <submittedName>
        <fullName evidence="1">Uncharacterized protein</fullName>
    </submittedName>
</protein>
<dbReference type="EMBL" id="BOMQ01000061">
    <property type="protein sequence ID" value="GIE51633.1"/>
    <property type="molecule type" value="Genomic_DNA"/>
</dbReference>
<evidence type="ECO:0000313" key="1">
    <source>
        <dbReference type="EMBL" id="GIE51633.1"/>
    </source>
</evidence>
<organism evidence="1 2">
    <name type="scientific">Actinoplanes nipponensis</name>
    <dbReference type="NCBI Taxonomy" id="135950"/>
    <lineage>
        <taxon>Bacteria</taxon>
        <taxon>Bacillati</taxon>
        <taxon>Actinomycetota</taxon>
        <taxon>Actinomycetes</taxon>
        <taxon>Micromonosporales</taxon>
        <taxon>Micromonosporaceae</taxon>
        <taxon>Actinoplanes</taxon>
    </lineage>
</organism>
<sequence>MITHNELDSNTETWQQLLNDKHIAERDLDMLATRVVRDHDGNHTGNLRWCSSEACRMVAERRG</sequence>
<dbReference type="Proteomes" id="UP000647172">
    <property type="component" value="Unassembled WGS sequence"/>
</dbReference>